<dbReference type="CDD" id="cd13606">
    <property type="entry name" value="PBP2_ProX_like"/>
    <property type="match status" value="1"/>
</dbReference>
<feature type="chain" id="PRO_5004924580" evidence="1">
    <location>
        <begin position="24"/>
        <end position="313"/>
    </location>
</feature>
<feature type="signal peptide" evidence="1">
    <location>
        <begin position="1"/>
        <end position="23"/>
    </location>
</feature>
<dbReference type="Gene3D" id="3.40.190.10">
    <property type="entry name" value="Periplasmic binding protein-like II"/>
    <property type="match status" value="1"/>
</dbReference>
<name>W9GQ41_9MICO</name>
<keyword evidence="4" id="KW-1185">Reference proteome</keyword>
<dbReference type="InterPro" id="IPR007210">
    <property type="entry name" value="ABC_Gly_betaine_transp_sub-bd"/>
</dbReference>
<feature type="domain" description="ABC-type glycine betaine transport system substrate-binding" evidence="2">
    <location>
        <begin position="52"/>
        <end position="308"/>
    </location>
</feature>
<dbReference type="Gene3D" id="3.40.190.120">
    <property type="entry name" value="Osmoprotection protein (prox), domain 2"/>
    <property type="match status" value="1"/>
</dbReference>
<dbReference type="GO" id="GO:0043190">
    <property type="term" value="C:ATP-binding cassette (ABC) transporter complex"/>
    <property type="evidence" value="ECO:0007669"/>
    <property type="project" value="InterPro"/>
</dbReference>
<reference evidence="4" key="1">
    <citation type="submission" date="2013-08" db="EMBL/GenBank/DDBJ databases">
        <title>Intrasporangium oryzae NRRL B-24470.</title>
        <authorList>
            <person name="Liu H."/>
            <person name="Wang G."/>
        </authorList>
    </citation>
    <scope>NUCLEOTIDE SEQUENCE [LARGE SCALE GENOMIC DNA]</scope>
    <source>
        <strain evidence="4">Q5-1</strain>
    </source>
</reference>
<dbReference type="Pfam" id="PF04069">
    <property type="entry name" value="OpuAC"/>
    <property type="match status" value="1"/>
</dbReference>
<dbReference type="OrthoDB" id="9781705at2"/>
<accession>W9GQ41</accession>
<dbReference type="GO" id="GO:0022857">
    <property type="term" value="F:transmembrane transporter activity"/>
    <property type="evidence" value="ECO:0007669"/>
    <property type="project" value="InterPro"/>
</dbReference>
<protein>
    <submittedName>
        <fullName evidence="3">Glycine/betaine ABC transporter substrate-binding protein</fullName>
    </submittedName>
</protein>
<comment type="caution">
    <text evidence="3">The sequence shown here is derived from an EMBL/GenBank/DDBJ whole genome shotgun (WGS) entry which is preliminary data.</text>
</comment>
<evidence type="ECO:0000259" key="2">
    <source>
        <dbReference type="Pfam" id="PF04069"/>
    </source>
</evidence>
<sequence length="313" mass="32940">MNRTRTFAAITMAALALPLAACGGGSNPLSNGQQSAPAGGATGGASGSGGGSVAIGSANFPESTLLGEVYAQALEAKGVTVSRHFNIGNRETYLKAITGGEIDLLPEYTGSLLNYYDKTVNETDPQKIYDLLKSKLPQGLTILDKSAAEDKNSLAVTKETAQAWNLKAIPDLKAHESELTIGAPPEFRTRAQGLVGLKNIYGITPKEFRPLDSQATVNALKNGQVKAANIFTTDPSIVANGFVVLEDPKQLFPSDNVVPLVRTDKADVVKETLNAVSAKLDTPALANLVKQVVVDHKDDNVVAKEWLTSAGLL</sequence>
<keyword evidence="1" id="KW-0732">Signal</keyword>
<gene>
    <name evidence="3" type="ORF">N864_10400</name>
</gene>
<evidence type="ECO:0000256" key="1">
    <source>
        <dbReference type="SAM" id="SignalP"/>
    </source>
</evidence>
<dbReference type="Proteomes" id="UP000019494">
    <property type="component" value="Unassembled WGS sequence"/>
</dbReference>
<dbReference type="SUPFAM" id="SSF53850">
    <property type="entry name" value="Periplasmic binding protein-like II"/>
    <property type="match status" value="1"/>
</dbReference>
<dbReference type="EMBL" id="AWQS01000019">
    <property type="protein sequence ID" value="EWT07162.1"/>
    <property type="molecule type" value="Genomic_DNA"/>
</dbReference>
<evidence type="ECO:0000313" key="3">
    <source>
        <dbReference type="EMBL" id="EWT07162.1"/>
    </source>
</evidence>
<evidence type="ECO:0000313" key="4">
    <source>
        <dbReference type="Proteomes" id="UP000019494"/>
    </source>
</evidence>
<dbReference type="PATRIC" id="fig|584657.3.peg.843"/>
<organism evidence="3 4">
    <name type="scientific">Intrasporangium chromatireducens Q5-1</name>
    <dbReference type="NCBI Taxonomy" id="584657"/>
    <lineage>
        <taxon>Bacteria</taxon>
        <taxon>Bacillati</taxon>
        <taxon>Actinomycetota</taxon>
        <taxon>Actinomycetes</taxon>
        <taxon>Micrococcales</taxon>
        <taxon>Intrasporangiaceae</taxon>
        <taxon>Intrasporangium</taxon>
    </lineage>
</organism>
<proteinExistence type="predicted"/>
<dbReference type="RefSeq" id="WP_034713860.1">
    <property type="nucleotide sequence ID" value="NZ_AWQS01000019.1"/>
</dbReference>
<dbReference type="AlphaFoldDB" id="W9GQ41"/>